<comment type="caution">
    <text evidence="1">The sequence shown here is derived from an EMBL/GenBank/DDBJ whole genome shotgun (WGS) entry which is preliminary data.</text>
</comment>
<evidence type="ECO:0000313" key="1">
    <source>
        <dbReference type="EMBL" id="MFC3706062.1"/>
    </source>
</evidence>
<name>A0ABV7X3C5_9HYPH</name>
<sequence length="70" mass="7570">MNAHFAPPLPAWLRRLIASKPTVAPQPRCSCGRYCAKEHKPDITEKLVADMSAAGLYVPAHFTARAGKGP</sequence>
<protein>
    <submittedName>
        <fullName evidence="1">Uncharacterized protein</fullName>
    </submittedName>
</protein>
<gene>
    <name evidence="1" type="ORF">ACFOOL_15015</name>
</gene>
<reference evidence="2" key="1">
    <citation type="journal article" date="2019" name="Int. J. Syst. Evol. Microbiol.">
        <title>The Global Catalogue of Microorganisms (GCM) 10K type strain sequencing project: providing services to taxonomists for standard genome sequencing and annotation.</title>
        <authorList>
            <consortium name="The Broad Institute Genomics Platform"/>
            <consortium name="The Broad Institute Genome Sequencing Center for Infectious Disease"/>
            <person name="Wu L."/>
            <person name="Ma J."/>
        </authorList>
    </citation>
    <scope>NUCLEOTIDE SEQUENCE [LARGE SCALE GENOMIC DNA]</scope>
    <source>
        <strain evidence="2">KCTC 42281</strain>
    </source>
</reference>
<evidence type="ECO:0000313" key="2">
    <source>
        <dbReference type="Proteomes" id="UP001595613"/>
    </source>
</evidence>
<dbReference type="Proteomes" id="UP001595613">
    <property type="component" value="Unassembled WGS sequence"/>
</dbReference>
<proteinExistence type="predicted"/>
<organism evidence="1 2">
    <name type="scientific">Devosia honganensis</name>
    <dbReference type="NCBI Taxonomy" id="1610527"/>
    <lineage>
        <taxon>Bacteria</taxon>
        <taxon>Pseudomonadati</taxon>
        <taxon>Pseudomonadota</taxon>
        <taxon>Alphaproteobacteria</taxon>
        <taxon>Hyphomicrobiales</taxon>
        <taxon>Devosiaceae</taxon>
        <taxon>Devosia</taxon>
    </lineage>
</organism>
<keyword evidence="2" id="KW-1185">Reference proteome</keyword>
<dbReference type="EMBL" id="JBHRYD010000014">
    <property type="protein sequence ID" value="MFC3706062.1"/>
    <property type="molecule type" value="Genomic_DNA"/>
</dbReference>
<dbReference type="RefSeq" id="WP_380098103.1">
    <property type="nucleotide sequence ID" value="NZ_JBHRYD010000014.1"/>
</dbReference>
<accession>A0ABV7X3C5</accession>